<feature type="transmembrane region" description="Helical" evidence="5">
    <location>
        <begin position="7"/>
        <end position="27"/>
    </location>
</feature>
<accession>A6DQG6</accession>
<dbReference type="GO" id="GO:0016020">
    <property type="term" value="C:membrane"/>
    <property type="evidence" value="ECO:0007669"/>
    <property type="project" value="UniProtKB-SubCell"/>
</dbReference>
<dbReference type="STRING" id="313628.LNTAR_04336"/>
<keyword evidence="3 5" id="KW-1133">Transmembrane helix</keyword>
<feature type="transmembrane region" description="Helical" evidence="5">
    <location>
        <begin position="80"/>
        <end position="98"/>
    </location>
</feature>
<evidence type="ECO:0000259" key="6">
    <source>
        <dbReference type="Pfam" id="PF04932"/>
    </source>
</evidence>
<dbReference type="InterPro" id="IPR007016">
    <property type="entry name" value="O-antigen_ligase-rel_domated"/>
</dbReference>
<evidence type="ECO:0000256" key="2">
    <source>
        <dbReference type="ARBA" id="ARBA00022692"/>
    </source>
</evidence>
<feature type="transmembrane region" description="Helical" evidence="5">
    <location>
        <begin position="58"/>
        <end position="74"/>
    </location>
</feature>
<evidence type="ECO:0000256" key="3">
    <source>
        <dbReference type="ARBA" id="ARBA00022989"/>
    </source>
</evidence>
<feature type="transmembrane region" description="Helical" evidence="5">
    <location>
        <begin position="371"/>
        <end position="397"/>
    </location>
</feature>
<gene>
    <name evidence="7" type="ORF">LNTAR_04336</name>
</gene>
<name>A6DQG6_9BACT</name>
<feature type="transmembrane region" description="Helical" evidence="5">
    <location>
        <begin position="202"/>
        <end position="229"/>
    </location>
</feature>
<feature type="transmembrane region" description="Helical" evidence="5">
    <location>
        <begin position="174"/>
        <end position="190"/>
    </location>
</feature>
<dbReference type="Pfam" id="PF04932">
    <property type="entry name" value="Wzy_C"/>
    <property type="match status" value="1"/>
</dbReference>
<evidence type="ECO:0000313" key="7">
    <source>
        <dbReference type="EMBL" id="EDM26047.1"/>
    </source>
</evidence>
<keyword evidence="4 5" id="KW-0472">Membrane</keyword>
<evidence type="ECO:0000256" key="1">
    <source>
        <dbReference type="ARBA" id="ARBA00004141"/>
    </source>
</evidence>
<dbReference type="EMBL" id="ABCK01000020">
    <property type="protein sequence ID" value="EDM26047.1"/>
    <property type="molecule type" value="Genomic_DNA"/>
</dbReference>
<feature type="transmembrane region" description="Helical" evidence="5">
    <location>
        <begin position="241"/>
        <end position="258"/>
    </location>
</feature>
<reference evidence="7 8" key="1">
    <citation type="journal article" date="2010" name="J. Bacteriol.">
        <title>Genome sequence of Lentisphaera araneosa HTCC2155T, the type species of the order Lentisphaerales in the phylum Lentisphaerae.</title>
        <authorList>
            <person name="Thrash J.C."/>
            <person name="Cho J.C."/>
            <person name="Vergin K.L."/>
            <person name="Morris R.M."/>
            <person name="Giovannoni S.J."/>
        </authorList>
    </citation>
    <scope>NUCLEOTIDE SEQUENCE [LARGE SCALE GENOMIC DNA]</scope>
    <source>
        <strain evidence="7 8">HTCC2155</strain>
    </source>
</reference>
<keyword evidence="2 5" id="KW-0812">Transmembrane</keyword>
<feature type="transmembrane region" description="Helical" evidence="5">
    <location>
        <begin position="110"/>
        <end position="128"/>
    </location>
</feature>
<feature type="transmembrane region" description="Helical" evidence="5">
    <location>
        <begin position="339"/>
        <end position="359"/>
    </location>
</feature>
<organism evidence="7 8">
    <name type="scientific">Lentisphaera araneosa HTCC2155</name>
    <dbReference type="NCBI Taxonomy" id="313628"/>
    <lineage>
        <taxon>Bacteria</taxon>
        <taxon>Pseudomonadati</taxon>
        <taxon>Lentisphaerota</taxon>
        <taxon>Lentisphaeria</taxon>
        <taxon>Lentisphaerales</taxon>
        <taxon>Lentisphaeraceae</taxon>
        <taxon>Lentisphaera</taxon>
    </lineage>
</organism>
<evidence type="ECO:0000256" key="5">
    <source>
        <dbReference type="SAM" id="Phobius"/>
    </source>
</evidence>
<evidence type="ECO:0000256" key="4">
    <source>
        <dbReference type="ARBA" id="ARBA00023136"/>
    </source>
</evidence>
<proteinExistence type="predicted"/>
<keyword evidence="8" id="KW-1185">Reference proteome</keyword>
<feature type="transmembrane region" description="Helical" evidence="5">
    <location>
        <begin position="33"/>
        <end position="51"/>
    </location>
</feature>
<feature type="domain" description="O-antigen ligase-related" evidence="6">
    <location>
        <begin position="203"/>
        <end position="326"/>
    </location>
</feature>
<dbReference type="AlphaFoldDB" id="A6DQG6"/>
<protein>
    <recommendedName>
        <fullName evidence="6">O-antigen ligase-related domain-containing protein</fullName>
    </recommendedName>
</protein>
<comment type="caution">
    <text evidence="7">The sequence shown here is derived from an EMBL/GenBank/DDBJ whole genome shotgun (WGS) entry which is preliminary data.</text>
</comment>
<sequence length="418" mass="48116">MTKLRLYKIHVLFFLFLFANFYLNIPLKFTGKVMWGAISLILIMILSIFNLDFKKNEALFLFLILFYLILYVFIPNINYSYSNLVSSFQFLLAFFCFIQLKKVFKKNCDIINYILPIFVFILFSLSVFETLGVTKTLSDSFRNIVYSHGGLYNSDYRDIALTGRVRPKVFASEPSMHVLFICICILCIKARKITDNKLYQGIYLAILLILFFITNSPTIILTLLLFFLIQKADAKLKLNPKVLFINFILMTVVLFSISQTEAFQKRINRFGQVHEVTSDNVRIIFPIITMIDVVKTHPVFGLGISNKDKVIEVSSIYKDLDYEHTHANLVLGTNAITKAIVFTGFAGFSFFCILFYKVFLDGKNINLHNFLLISTLIIFVLGAFEQVYFWILASLIYSSCMSNTSNTIGNSEIKTEQV</sequence>
<dbReference type="Proteomes" id="UP000004947">
    <property type="component" value="Unassembled WGS sequence"/>
</dbReference>
<evidence type="ECO:0000313" key="8">
    <source>
        <dbReference type="Proteomes" id="UP000004947"/>
    </source>
</evidence>
<comment type="subcellular location">
    <subcellularLocation>
        <location evidence="1">Membrane</location>
        <topology evidence="1">Multi-pass membrane protein</topology>
    </subcellularLocation>
</comment>